<evidence type="ECO:0000313" key="4">
    <source>
        <dbReference type="EMBL" id="MFC5820947.1"/>
    </source>
</evidence>
<dbReference type="InterPro" id="IPR050900">
    <property type="entry name" value="Transposase_IS3/IS150/IS904"/>
</dbReference>
<organism evidence="4 5">
    <name type="scientific">Nonomuraea harbinensis</name>
    <dbReference type="NCBI Taxonomy" id="1286938"/>
    <lineage>
        <taxon>Bacteria</taxon>
        <taxon>Bacillati</taxon>
        <taxon>Actinomycetota</taxon>
        <taxon>Actinomycetes</taxon>
        <taxon>Streptosporangiales</taxon>
        <taxon>Streptosporangiaceae</taxon>
        <taxon>Nonomuraea</taxon>
    </lineage>
</organism>
<dbReference type="NCBIfam" id="NF033516">
    <property type="entry name" value="transpos_IS3"/>
    <property type="match status" value="1"/>
</dbReference>
<dbReference type="InterPro" id="IPR048020">
    <property type="entry name" value="Transpos_IS3"/>
</dbReference>
<dbReference type="InterPro" id="IPR001584">
    <property type="entry name" value="Integrase_cat-core"/>
</dbReference>
<evidence type="ECO:0000313" key="5">
    <source>
        <dbReference type="Proteomes" id="UP001596096"/>
    </source>
</evidence>
<dbReference type="InterPro" id="IPR025948">
    <property type="entry name" value="HTH-like_dom"/>
</dbReference>
<accession>A0ABW1C6J0</accession>
<comment type="caution">
    <text evidence="4">The sequence shown here is derived from an EMBL/GenBank/DDBJ whole genome shotgun (WGS) entry which is preliminary data.</text>
</comment>
<proteinExistence type="predicted"/>
<dbReference type="Pfam" id="PF13276">
    <property type="entry name" value="HTH_21"/>
    <property type="match status" value="1"/>
</dbReference>
<dbReference type="PANTHER" id="PTHR46889">
    <property type="entry name" value="TRANSPOSASE INSF FOR INSERTION SEQUENCE IS3B-RELATED"/>
    <property type="match status" value="1"/>
</dbReference>
<gene>
    <name evidence="4" type="ORF">ACFPUY_38110</name>
</gene>
<comment type="function">
    <text evidence="1">Involved in the transposition of the insertion sequence.</text>
</comment>
<dbReference type="Pfam" id="PF01527">
    <property type="entry name" value="HTH_Tnp_1"/>
    <property type="match status" value="1"/>
</dbReference>
<protein>
    <submittedName>
        <fullName evidence="4">IS3 family transposase</fullName>
    </submittedName>
</protein>
<name>A0ABW1C6J0_9ACTN</name>
<evidence type="ECO:0000256" key="2">
    <source>
        <dbReference type="SAM" id="MobiDB-lite"/>
    </source>
</evidence>
<feature type="region of interest" description="Disordered" evidence="2">
    <location>
        <begin position="48"/>
        <end position="74"/>
    </location>
</feature>
<dbReference type="PROSITE" id="PS50994">
    <property type="entry name" value="INTEGRASE"/>
    <property type="match status" value="1"/>
</dbReference>
<reference evidence="5" key="1">
    <citation type="journal article" date="2019" name="Int. J. Syst. Evol. Microbiol.">
        <title>The Global Catalogue of Microorganisms (GCM) 10K type strain sequencing project: providing services to taxonomists for standard genome sequencing and annotation.</title>
        <authorList>
            <consortium name="The Broad Institute Genomics Platform"/>
            <consortium name="The Broad Institute Genome Sequencing Center for Infectious Disease"/>
            <person name="Wu L."/>
            <person name="Ma J."/>
        </authorList>
    </citation>
    <scope>NUCLEOTIDE SEQUENCE [LARGE SCALE GENOMIC DNA]</scope>
    <source>
        <strain evidence="5">CGMCC 4.7106</strain>
    </source>
</reference>
<dbReference type="Pfam" id="PF13333">
    <property type="entry name" value="rve_2"/>
    <property type="match status" value="1"/>
</dbReference>
<sequence length="405" mass="45299">MAMKSYPPEFKADAVALYLSDPDRTLASVAEDLGISRETLRNWVRQAQADGSAGAKERGPARKPARGPLSSDDVLEEENKQLKARIRELELERDILRRAAKYFGGRDQLVSRFQFVDDHRGAFGVKRLCRVLKVSRSGFYRWRKAAPARAERAAADAVLAEEIRHIHGEFDGTYGSPRVTAELRAQGRRVNHKRVARVMRRFGIVGLHLRKKVRTTVPEPSHQKVPDLIERDFTAPAAYRRYVGDITYLPVGEGRFLYLATVLDLGSRRLAGWSIADHMRTELVTDALRAAAATRGSLDGAIFHADHGAQYTSAEFARVCAELGVRQSMGAVGSSADNAVAEAFNATLKRETLQGAKQWSSAREARLAVFKWITRYNTRRRHSTIGYLSPIDFEQQTIDRVLLAA</sequence>
<dbReference type="EMBL" id="JBHSNW010000029">
    <property type="protein sequence ID" value="MFC5820947.1"/>
    <property type="molecule type" value="Genomic_DNA"/>
</dbReference>
<dbReference type="InterPro" id="IPR002514">
    <property type="entry name" value="Transposase_8"/>
</dbReference>
<dbReference type="PANTHER" id="PTHR46889:SF4">
    <property type="entry name" value="TRANSPOSASE INSO FOR INSERTION SEQUENCE ELEMENT IS911B-RELATED"/>
    <property type="match status" value="1"/>
</dbReference>
<evidence type="ECO:0000256" key="1">
    <source>
        <dbReference type="ARBA" id="ARBA00002286"/>
    </source>
</evidence>
<keyword evidence="5" id="KW-1185">Reference proteome</keyword>
<evidence type="ECO:0000259" key="3">
    <source>
        <dbReference type="PROSITE" id="PS50994"/>
    </source>
</evidence>
<feature type="domain" description="Integrase catalytic" evidence="3">
    <location>
        <begin position="232"/>
        <end position="398"/>
    </location>
</feature>
<dbReference type="Pfam" id="PF00665">
    <property type="entry name" value="rve"/>
    <property type="match status" value="1"/>
</dbReference>
<dbReference type="Proteomes" id="UP001596096">
    <property type="component" value="Unassembled WGS sequence"/>
</dbReference>